<reference evidence="8" key="1">
    <citation type="submission" date="2009-07" db="EMBL/GenBank/DDBJ databases">
        <title>Complete sequence of plasmid 1 of Methylovorus sp. SIP3-4.</title>
        <authorList>
            <consortium name="US DOE Joint Genome Institute"/>
            <person name="Lucas S."/>
            <person name="Copeland A."/>
            <person name="Lapidus A."/>
            <person name="Glavina del Rio T."/>
            <person name="Tice H."/>
            <person name="Bruce D."/>
            <person name="Goodwin L."/>
            <person name="Pitluck S."/>
            <person name="Clum A."/>
            <person name="Larimer F."/>
            <person name="Land M."/>
            <person name="Hauser L."/>
            <person name="Kyrpides N."/>
            <person name="Mikhailova N."/>
            <person name="Kayluzhnaya M."/>
            <person name="Chistoserdova L."/>
        </authorList>
    </citation>
    <scope>NUCLEOTIDE SEQUENCE [LARGE SCALE GENOMIC DNA]</scope>
    <source>
        <strain evidence="8">SIP3-4</strain>
        <plasmid evidence="8">pMsip01</plasmid>
    </source>
</reference>
<evidence type="ECO:0000259" key="6">
    <source>
        <dbReference type="Pfam" id="PF18790"/>
    </source>
</evidence>
<dbReference type="KEGG" id="mei:Msip34_2879"/>
<dbReference type="GO" id="GO:0003886">
    <property type="term" value="F:DNA (cytosine-5-)-methyltransferase activity"/>
    <property type="evidence" value="ECO:0007669"/>
    <property type="project" value="UniProtKB-EC"/>
</dbReference>
<evidence type="ECO:0000256" key="2">
    <source>
        <dbReference type="ARBA" id="ARBA00022679"/>
    </source>
</evidence>
<comment type="similarity">
    <text evidence="5">Belongs to the class I-like SAM-binding methyltransferase superfamily. C5-methyltransferase family.</text>
</comment>
<sequence length="550" mass="60476">MLDGYYIKKIGQNKGAPRVWLEGSQTARAGFAPGQRFDIHVEGQTIVLQANPDGSRVVSSKKSGDSLNPVIDINSKELLAIFDGMSAIRVAVKEGQIYLVPLASELKKQERYKRLKTKLQTGEPLALGSLSHGGGILDHAIHSGLRAAGIDSKLAFANEIREELLEHAAIHNDAWSENTQIFAAPMQELAFDERGLANIPKTEALVMGLPCSGASKAGKAKRGLIHPESHPEVGHLVVSALVILSKSNPAIVILENVPHYANSASADILRNQLRDMGYNTQERILNGKEWGTLENRDRWVMVAVTHGIEFDFSQLIPPDARPMRLGDVLEEVPLDDPRWNKMQYLKDKEVRDAAEGKNFKMQIFTEDSEHIGTLTKGYAKVRSTDPKIQHPEDPDLLRQITPEEHARIKQVPEHLIAGLSNTVAHEVLGQSVVYTPFKDLGQEVGQVLNVFSDKSARVSNNELPREVIAMGHNVVAELKLANDQVGNYTGPVVAVEKGYFIQDIGKSIGVAHKASQLDKEPILGKQAYVQYKEGHGCVKEKAQSQMSLSL</sequence>
<keyword evidence="2 5" id="KW-0808">Transferase</keyword>
<keyword evidence="5" id="KW-0949">S-adenosyl-L-methionine</keyword>
<dbReference type="Pfam" id="PF00145">
    <property type="entry name" value="DNA_methylase"/>
    <property type="match status" value="1"/>
</dbReference>
<feature type="active site" evidence="5">
    <location>
        <position position="211"/>
    </location>
</feature>
<dbReference type="GO" id="GO:0032259">
    <property type="term" value="P:methylation"/>
    <property type="evidence" value="ECO:0007669"/>
    <property type="project" value="UniProtKB-KW"/>
</dbReference>
<keyword evidence="3" id="KW-0680">Restriction system</keyword>
<evidence type="ECO:0000256" key="1">
    <source>
        <dbReference type="ARBA" id="ARBA00022603"/>
    </source>
</evidence>
<geneLocation type="plasmid" evidence="7 8">
    <name>pMsip01</name>
</geneLocation>
<dbReference type="REBASE" id="21439">
    <property type="entry name" value="M.Mgl34ORF2879P"/>
</dbReference>
<dbReference type="RefSeq" id="WP_012777701.1">
    <property type="nucleotide sequence ID" value="NC_012970.1"/>
</dbReference>
<dbReference type="EMBL" id="CP001675">
    <property type="protein sequence ID" value="ACT52103.1"/>
    <property type="molecule type" value="Genomic_DNA"/>
</dbReference>
<proteinExistence type="inferred from homology"/>
<comment type="catalytic activity">
    <reaction evidence="4">
        <text>a 2'-deoxycytidine in DNA + S-adenosyl-L-methionine = a 5-methyl-2'-deoxycytidine in DNA + S-adenosyl-L-homocysteine + H(+)</text>
        <dbReference type="Rhea" id="RHEA:13681"/>
        <dbReference type="Rhea" id="RHEA-COMP:11369"/>
        <dbReference type="Rhea" id="RHEA-COMP:11370"/>
        <dbReference type="ChEBI" id="CHEBI:15378"/>
        <dbReference type="ChEBI" id="CHEBI:57856"/>
        <dbReference type="ChEBI" id="CHEBI:59789"/>
        <dbReference type="ChEBI" id="CHEBI:85452"/>
        <dbReference type="ChEBI" id="CHEBI:85454"/>
        <dbReference type="EC" id="2.1.1.37"/>
    </reaction>
</comment>
<dbReference type="SUPFAM" id="SSF53335">
    <property type="entry name" value="S-adenosyl-L-methionine-dependent methyltransferases"/>
    <property type="match status" value="1"/>
</dbReference>
<keyword evidence="8" id="KW-1185">Reference proteome</keyword>
<protein>
    <submittedName>
        <fullName evidence="7">C-5 cytosine-specific DNA methylase</fullName>
    </submittedName>
</protein>
<evidence type="ECO:0000313" key="7">
    <source>
        <dbReference type="EMBL" id="ACT52103.1"/>
    </source>
</evidence>
<dbReference type="InterPro" id="IPR001525">
    <property type="entry name" value="C5_MeTfrase"/>
</dbReference>
<dbReference type="InterPro" id="IPR040782">
    <property type="entry name" value="KfrB"/>
</dbReference>
<dbReference type="GO" id="GO:0009307">
    <property type="term" value="P:DNA restriction-modification system"/>
    <property type="evidence" value="ECO:0007669"/>
    <property type="project" value="UniProtKB-KW"/>
</dbReference>
<dbReference type="PROSITE" id="PS51679">
    <property type="entry name" value="SAM_MT_C5"/>
    <property type="match status" value="1"/>
</dbReference>
<feature type="domain" description="KfrB" evidence="6">
    <location>
        <begin position="487"/>
        <end position="539"/>
    </location>
</feature>
<gene>
    <name evidence="7" type="ordered locus">Msip34_2879</name>
</gene>
<evidence type="ECO:0000256" key="4">
    <source>
        <dbReference type="ARBA" id="ARBA00047422"/>
    </source>
</evidence>
<dbReference type="InterPro" id="IPR029063">
    <property type="entry name" value="SAM-dependent_MTases_sf"/>
</dbReference>
<dbReference type="Pfam" id="PF18790">
    <property type="entry name" value="KfrB"/>
    <property type="match status" value="1"/>
</dbReference>
<accession>C6XEP6</accession>
<keyword evidence="7" id="KW-0614">Plasmid</keyword>
<name>C6XEP6_METGS</name>
<dbReference type="Proteomes" id="UP000002743">
    <property type="component" value="Plasmid pMsip01"/>
</dbReference>
<reference evidence="7 8" key="2">
    <citation type="journal article" date="2011" name="J. Bacteriol.">
        <title>Genomes of three methylotrophs from a single niche uncover genetic and metabolic divergence of Methylophilaceae.</title>
        <authorList>
            <person name="Lapidus A."/>
            <person name="Clum A."/>
            <person name="Labutti K."/>
            <person name="Kaluzhnaya M.G."/>
            <person name="Lim S."/>
            <person name="Beck D.A."/>
            <person name="Glavina Del Rio T."/>
            <person name="Nolan M."/>
            <person name="Mavromatis K."/>
            <person name="Huntemann M."/>
            <person name="Lucas S."/>
            <person name="Lidstrom M.E."/>
            <person name="Ivanova N."/>
            <person name="Chistoserdova L."/>
        </authorList>
    </citation>
    <scope>NUCLEOTIDE SEQUENCE [LARGE SCALE GENOMIC DNA]</scope>
    <source>
        <strain evidence="7 8">SIP3-4</strain>
        <plasmid evidence="7 8">pMsip01</plasmid>
    </source>
</reference>
<dbReference type="HOGENOM" id="CLU_030951_0_0_4"/>
<keyword evidence="1 5" id="KW-0489">Methyltransferase</keyword>
<evidence type="ECO:0000313" key="8">
    <source>
        <dbReference type="Proteomes" id="UP000002743"/>
    </source>
</evidence>
<dbReference type="AlphaFoldDB" id="C6XEP6"/>
<evidence type="ECO:0000256" key="3">
    <source>
        <dbReference type="ARBA" id="ARBA00022747"/>
    </source>
</evidence>
<evidence type="ECO:0000256" key="5">
    <source>
        <dbReference type="PROSITE-ProRule" id="PRU01016"/>
    </source>
</evidence>
<organism evidence="7 8">
    <name type="scientific">Methylovorus glucosotrophus (strain SIP3-4)</name>
    <dbReference type="NCBI Taxonomy" id="582744"/>
    <lineage>
        <taxon>Bacteria</taxon>
        <taxon>Pseudomonadati</taxon>
        <taxon>Pseudomonadota</taxon>
        <taxon>Betaproteobacteria</taxon>
        <taxon>Nitrosomonadales</taxon>
        <taxon>Methylophilaceae</taxon>
        <taxon>Methylovorus</taxon>
    </lineage>
</organism>
<dbReference type="OrthoDB" id="9813719at2"/>
<dbReference type="Gene3D" id="3.40.50.150">
    <property type="entry name" value="Vaccinia Virus protein VP39"/>
    <property type="match status" value="1"/>
</dbReference>